<keyword evidence="6 9" id="KW-1133">Transmembrane helix</keyword>
<sequence>MQQSHRLPTIMEIVVIAAGIIGAIFLFVQVLALPIQLALITAWFIIIAMGKRLGLSYEQMQAGLCKGIGHGMEAILVLVAVGALIGSWMAGGIVPNIIYSGLSIMNPHIFLLAAFIICAVTSLATGTSFGTIGTAGIAMIGIGAGFGLPLPLVAGAAICGAYVGDKLSPLSDTTVMTASLCRVPLTSHIRSMLYVSVPAFIIAGVLFLIAGYVLAHNGSTAQAQQVMNAIAAEYTIAWYMLLPAAAVVALLIMKLPSVPVIFFGAVLGVVWAIMFEGMDAISAISTLYGGNHINSDVDFINILLNRGGITSMLEVILLVMLALGLGGLMEVTGVLSSISAGLERWATNTGRLGVSTLFAGFLGNVLGGAAYVSLITATALTGKNYDKMGVDRRVLSRNTEAGGTLTTPMVPWTDGGVFMATTLGVATTTYLPFLWYHFAVLIISVFYGYANWFSFAKDQQQKQQPEAPATVNELQSSSK</sequence>
<feature type="transmembrane region" description="Helical" evidence="9">
    <location>
        <begin position="33"/>
        <end position="53"/>
    </location>
</feature>
<accession>A0A1E7Z9S0</accession>
<keyword evidence="3" id="KW-0050">Antiport</keyword>
<dbReference type="InterPro" id="IPR018461">
    <property type="entry name" value="Na/H_Antiport_NhaC-like_C"/>
</dbReference>
<reference evidence="11 12" key="1">
    <citation type="submission" date="2016-08" db="EMBL/GenBank/DDBJ databases">
        <authorList>
            <person name="Seilhamer J.J."/>
        </authorList>
    </citation>
    <scope>NUCLEOTIDE SEQUENCE [LARGE SCALE GENOMIC DNA]</scope>
    <source>
        <strain evidence="11 12">KCTC 42603</strain>
    </source>
</reference>
<feature type="transmembrane region" description="Helical" evidence="9">
    <location>
        <begin position="74"/>
        <end position="98"/>
    </location>
</feature>
<evidence type="ECO:0000256" key="1">
    <source>
        <dbReference type="ARBA" id="ARBA00004651"/>
    </source>
</evidence>
<keyword evidence="12" id="KW-1185">Reference proteome</keyword>
<feature type="transmembrane region" description="Helical" evidence="9">
    <location>
        <begin position="192"/>
        <end position="215"/>
    </location>
</feature>
<comment type="subcellular location">
    <subcellularLocation>
        <location evidence="1">Cell membrane</location>
        <topology evidence="1">Multi-pass membrane protein</topology>
    </subcellularLocation>
</comment>
<evidence type="ECO:0000256" key="7">
    <source>
        <dbReference type="ARBA" id="ARBA00023136"/>
    </source>
</evidence>
<dbReference type="PANTHER" id="PTHR33451">
    <property type="entry name" value="MALATE-2H(+)/NA(+)-LACTATE ANTIPORTER"/>
    <property type="match status" value="1"/>
</dbReference>
<feature type="transmembrane region" description="Helical" evidence="9">
    <location>
        <begin position="7"/>
        <end position="27"/>
    </location>
</feature>
<dbReference type="RefSeq" id="WP_070125870.1">
    <property type="nucleotide sequence ID" value="NZ_MDHN01000029.1"/>
</dbReference>
<proteinExistence type="inferred from homology"/>
<feature type="transmembrane region" description="Helical" evidence="9">
    <location>
        <begin position="433"/>
        <end position="453"/>
    </location>
</feature>
<evidence type="ECO:0000256" key="2">
    <source>
        <dbReference type="ARBA" id="ARBA00022448"/>
    </source>
</evidence>
<dbReference type="OrthoDB" id="9762978at2"/>
<dbReference type="InterPro" id="IPR004770">
    <property type="entry name" value="Na/H_antiport_NhaC"/>
</dbReference>
<gene>
    <name evidence="11" type="ORF">BFC18_13665</name>
</gene>
<dbReference type="GO" id="GO:0005886">
    <property type="term" value="C:plasma membrane"/>
    <property type="evidence" value="ECO:0007669"/>
    <property type="project" value="UniProtKB-SubCell"/>
</dbReference>
<evidence type="ECO:0000256" key="5">
    <source>
        <dbReference type="ARBA" id="ARBA00022692"/>
    </source>
</evidence>
<feature type="transmembrane region" description="Helical" evidence="9">
    <location>
        <begin position="258"/>
        <end position="275"/>
    </location>
</feature>
<keyword evidence="5 9" id="KW-0812">Transmembrane</keyword>
<dbReference type="InterPro" id="IPR052180">
    <property type="entry name" value="NhaC_Na-H+_Antiporter"/>
</dbReference>
<dbReference type="PANTHER" id="PTHR33451:SF3">
    <property type="entry name" value="MALATE-2H(+)_NA(+)-LACTATE ANTIPORTER"/>
    <property type="match status" value="1"/>
</dbReference>
<evidence type="ECO:0000256" key="3">
    <source>
        <dbReference type="ARBA" id="ARBA00022449"/>
    </source>
</evidence>
<evidence type="ECO:0000256" key="9">
    <source>
        <dbReference type="SAM" id="Phobius"/>
    </source>
</evidence>
<keyword evidence="7 9" id="KW-0472">Membrane</keyword>
<organism evidence="11 12">
    <name type="scientific">Alteromonas confluentis</name>
    <dbReference type="NCBI Taxonomy" id="1656094"/>
    <lineage>
        <taxon>Bacteria</taxon>
        <taxon>Pseudomonadati</taxon>
        <taxon>Pseudomonadota</taxon>
        <taxon>Gammaproteobacteria</taxon>
        <taxon>Alteromonadales</taxon>
        <taxon>Alteromonadaceae</taxon>
        <taxon>Alteromonas/Salinimonas group</taxon>
        <taxon>Alteromonas</taxon>
    </lineage>
</organism>
<comment type="similarity">
    <text evidence="8">Belongs to the NhaC Na(+)/H(+) (TC 2.A.35) antiporter family.</text>
</comment>
<dbReference type="GO" id="GO:0015297">
    <property type="term" value="F:antiporter activity"/>
    <property type="evidence" value="ECO:0007669"/>
    <property type="project" value="UniProtKB-KW"/>
</dbReference>
<protein>
    <submittedName>
        <fullName evidence="11">Na+/H+ antiporter NhaC</fullName>
    </submittedName>
</protein>
<evidence type="ECO:0000256" key="8">
    <source>
        <dbReference type="ARBA" id="ARBA00038435"/>
    </source>
</evidence>
<name>A0A1E7Z9S0_9ALTE</name>
<evidence type="ECO:0000256" key="6">
    <source>
        <dbReference type="ARBA" id="ARBA00022989"/>
    </source>
</evidence>
<dbReference type="STRING" id="1656094.BFC18_13665"/>
<evidence type="ECO:0000259" key="10">
    <source>
        <dbReference type="Pfam" id="PF03553"/>
    </source>
</evidence>
<keyword evidence="4" id="KW-1003">Cell membrane</keyword>
<dbReference type="Proteomes" id="UP000175691">
    <property type="component" value="Unassembled WGS sequence"/>
</dbReference>
<comment type="caution">
    <text evidence="11">The sequence shown here is derived from an EMBL/GenBank/DDBJ whole genome shotgun (WGS) entry which is preliminary data.</text>
</comment>
<dbReference type="Pfam" id="PF03553">
    <property type="entry name" value="Na_H_antiporter"/>
    <property type="match status" value="1"/>
</dbReference>
<feature type="transmembrane region" description="Helical" evidence="9">
    <location>
        <begin position="104"/>
        <end position="125"/>
    </location>
</feature>
<feature type="transmembrane region" description="Helical" evidence="9">
    <location>
        <begin position="236"/>
        <end position="252"/>
    </location>
</feature>
<dbReference type="EMBL" id="MDHN01000029">
    <property type="protein sequence ID" value="OFC70227.1"/>
    <property type="molecule type" value="Genomic_DNA"/>
</dbReference>
<feature type="transmembrane region" description="Helical" evidence="9">
    <location>
        <begin position="315"/>
        <end position="338"/>
    </location>
</feature>
<evidence type="ECO:0000256" key="4">
    <source>
        <dbReference type="ARBA" id="ARBA00022475"/>
    </source>
</evidence>
<dbReference type="AlphaFoldDB" id="A0A1E7Z9S0"/>
<feature type="domain" description="Na+/H+ antiporter NhaC-like C-terminal" evidence="10">
    <location>
        <begin position="160"/>
        <end position="452"/>
    </location>
</feature>
<feature type="transmembrane region" description="Helical" evidence="9">
    <location>
        <begin position="137"/>
        <end position="163"/>
    </location>
</feature>
<feature type="transmembrane region" description="Helical" evidence="9">
    <location>
        <begin position="358"/>
        <end position="380"/>
    </location>
</feature>
<feature type="transmembrane region" description="Helical" evidence="9">
    <location>
        <begin position="401"/>
        <end position="421"/>
    </location>
</feature>
<dbReference type="NCBIfam" id="TIGR00931">
    <property type="entry name" value="antiport_nhaC"/>
    <property type="match status" value="1"/>
</dbReference>
<evidence type="ECO:0000313" key="11">
    <source>
        <dbReference type="EMBL" id="OFC70227.1"/>
    </source>
</evidence>
<keyword evidence="2" id="KW-0813">Transport</keyword>
<evidence type="ECO:0000313" key="12">
    <source>
        <dbReference type="Proteomes" id="UP000175691"/>
    </source>
</evidence>